<dbReference type="InterPro" id="IPR004170">
    <property type="entry name" value="WWE_dom"/>
</dbReference>
<dbReference type="Pfam" id="PF02825">
    <property type="entry name" value="WWE"/>
    <property type="match status" value="1"/>
</dbReference>
<reference evidence="1" key="1">
    <citation type="journal article" date="2012" name="Nature">
        <title>The oyster genome reveals stress adaptation and complexity of shell formation.</title>
        <authorList>
            <person name="Zhang G."/>
            <person name="Fang X."/>
            <person name="Guo X."/>
            <person name="Li L."/>
            <person name="Luo R."/>
            <person name="Xu F."/>
            <person name="Yang P."/>
            <person name="Zhang L."/>
            <person name="Wang X."/>
            <person name="Qi H."/>
            <person name="Xiong Z."/>
            <person name="Que H."/>
            <person name="Xie Y."/>
            <person name="Holland P.W."/>
            <person name="Paps J."/>
            <person name="Zhu Y."/>
            <person name="Wu F."/>
            <person name="Chen Y."/>
            <person name="Wang J."/>
            <person name="Peng C."/>
            <person name="Meng J."/>
            <person name="Yang L."/>
            <person name="Liu J."/>
            <person name="Wen B."/>
            <person name="Zhang N."/>
            <person name="Huang Z."/>
            <person name="Zhu Q."/>
            <person name="Feng Y."/>
            <person name="Mount A."/>
            <person name="Hedgecock D."/>
            <person name="Xu Z."/>
            <person name="Liu Y."/>
            <person name="Domazet-Loso T."/>
            <person name="Du Y."/>
            <person name="Sun X."/>
            <person name="Zhang S."/>
            <person name="Liu B."/>
            <person name="Cheng P."/>
            <person name="Jiang X."/>
            <person name="Li J."/>
            <person name="Fan D."/>
            <person name="Wang W."/>
            <person name="Fu W."/>
            <person name="Wang T."/>
            <person name="Wang B."/>
            <person name="Zhang J."/>
            <person name="Peng Z."/>
            <person name="Li Y."/>
            <person name="Li N."/>
            <person name="Wang J."/>
            <person name="Chen M."/>
            <person name="He Y."/>
            <person name="Tan F."/>
            <person name="Song X."/>
            <person name="Zheng Q."/>
            <person name="Huang R."/>
            <person name="Yang H."/>
            <person name="Du X."/>
            <person name="Chen L."/>
            <person name="Yang M."/>
            <person name="Gaffney P.M."/>
            <person name="Wang S."/>
            <person name="Luo L."/>
            <person name="She Z."/>
            <person name="Ming Y."/>
            <person name="Huang W."/>
            <person name="Zhang S."/>
            <person name="Huang B."/>
            <person name="Zhang Y."/>
            <person name="Qu T."/>
            <person name="Ni P."/>
            <person name="Miao G."/>
            <person name="Wang J."/>
            <person name="Wang Q."/>
            <person name="Steinberg C.E."/>
            <person name="Wang H."/>
            <person name="Li N."/>
            <person name="Qian L."/>
            <person name="Zhang G."/>
            <person name="Li Y."/>
            <person name="Yang H."/>
            <person name="Liu X."/>
            <person name="Wang J."/>
            <person name="Yin Y."/>
            <person name="Wang J."/>
        </authorList>
    </citation>
    <scope>NUCLEOTIDE SEQUENCE [LARGE SCALE GENOMIC DNA]</scope>
    <source>
        <strain evidence="1">05x7-T-G4-1.051#20</strain>
    </source>
</reference>
<evidence type="ECO:0000313" key="1">
    <source>
        <dbReference type="EMBL" id="EKC36876.1"/>
    </source>
</evidence>
<protein>
    <submittedName>
        <fullName evidence="1">Uncharacterized protein</fullName>
    </submittedName>
</protein>
<dbReference type="HOGENOM" id="CLU_2173442_0_0_1"/>
<proteinExistence type="predicted"/>
<dbReference type="InParanoid" id="K1RR29"/>
<dbReference type="InterPro" id="IPR037197">
    <property type="entry name" value="WWE_dom_sf"/>
</dbReference>
<name>K1RR29_MAGGI</name>
<dbReference type="AlphaFoldDB" id="K1RR29"/>
<dbReference type="Gene3D" id="3.30.720.50">
    <property type="match status" value="1"/>
</dbReference>
<gene>
    <name evidence="1" type="ORF">CGI_10027066</name>
</gene>
<dbReference type="SUPFAM" id="SSF117839">
    <property type="entry name" value="WWE domain"/>
    <property type="match status" value="1"/>
</dbReference>
<dbReference type="EMBL" id="JH818091">
    <property type="protein sequence ID" value="EKC36876.1"/>
    <property type="molecule type" value="Genomic_DNA"/>
</dbReference>
<dbReference type="PROSITE" id="PS50918">
    <property type="entry name" value="WWE"/>
    <property type="match status" value="1"/>
</dbReference>
<sequence>MAEGGKRNSSPVQHKMEGLGGKNALNCNFSDRPCPWEWKTNQGKWVSFPKSENDKIQNAFDKNRKGTVLVKIDEDFEYNLSKEQSSQHHSNDSGSFLNSYFANLKVFYCH</sequence>
<accession>K1RR29</accession>
<organism evidence="1">
    <name type="scientific">Magallana gigas</name>
    <name type="common">Pacific oyster</name>
    <name type="synonym">Crassostrea gigas</name>
    <dbReference type="NCBI Taxonomy" id="29159"/>
    <lineage>
        <taxon>Eukaryota</taxon>
        <taxon>Metazoa</taxon>
        <taxon>Spiralia</taxon>
        <taxon>Lophotrochozoa</taxon>
        <taxon>Mollusca</taxon>
        <taxon>Bivalvia</taxon>
        <taxon>Autobranchia</taxon>
        <taxon>Pteriomorphia</taxon>
        <taxon>Ostreida</taxon>
        <taxon>Ostreoidea</taxon>
        <taxon>Ostreidae</taxon>
        <taxon>Magallana</taxon>
    </lineage>
</organism>